<dbReference type="EMBL" id="AGRW01000043">
    <property type="protein sequence ID" value="EIC02088.1"/>
    <property type="molecule type" value="Genomic_DNA"/>
</dbReference>
<dbReference type="Proteomes" id="UP000003571">
    <property type="component" value="Unassembled WGS sequence"/>
</dbReference>
<dbReference type="PATRIC" id="fig|907348.3.peg.1202"/>
<name>H7EK01_9SPIR</name>
<dbReference type="STRING" id="907348.TresaDRAFT_1424"/>
<protein>
    <submittedName>
        <fullName evidence="1">Uncharacterized protein</fullName>
    </submittedName>
</protein>
<accession>H7EK01</accession>
<keyword evidence="2" id="KW-1185">Reference proteome</keyword>
<dbReference type="OrthoDB" id="363207at2"/>
<proteinExistence type="predicted"/>
<organism evidence="1 2">
    <name type="scientific">Treponema saccharophilum DSM 2985</name>
    <dbReference type="NCBI Taxonomy" id="907348"/>
    <lineage>
        <taxon>Bacteria</taxon>
        <taxon>Pseudomonadati</taxon>
        <taxon>Spirochaetota</taxon>
        <taxon>Spirochaetia</taxon>
        <taxon>Spirochaetales</taxon>
        <taxon>Treponemataceae</taxon>
        <taxon>Treponema</taxon>
    </lineage>
</organism>
<evidence type="ECO:0000313" key="1">
    <source>
        <dbReference type="EMBL" id="EIC02088.1"/>
    </source>
</evidence>
<dbReference type="InterPro" id="IPR036388">
    <property type="entry name" value="WH-like_DNA-bd_sf"/>
</dbReference>
<dbReference type="RefSeq" id="WP_002703773.1">
    <property type="nucleotide sequence ID" value="NZ_AGRW01000043.1"/>
</dbReference>
<reference evidence="1 2" key="1">
    <citation type="submission" date="2011-09" db="EMBL/GenBank/DDBJ databases">
        <title>The draft genome of Treponema saccharophilum DSM 2985.</title>
        <authorList>
            <consortium name="US DOE Joint Genome Institute (JGI-PGF)"/>
            <person name="Lucas S."/>
            <person name="Copeland A."/>
            <person name="Lapidus A."/>
            <person name="Glavina del Rio T."/>
            <person name="Dalin E."/>
            <person name="Tice H."/>
            <person name="Bruce D."/>
            <person name="Goodwin L."/>
            <person name="Pitluck S."/>
            <person name="Peters L."/>
            <person name="Kyrpides N."/>
            <person name="Mavromatis K."/>
            <person name="Ivanova N."/>
            <person name="Markowitz V."/>
            <person name="Cheng J.-F."/>
            <person name="Hugenholtz P."/>
            <person name="Woyke T."/>
            <person name="Wu D."/>
            <person name="Gronow S."/>
            <person name="Wellnitz S."/>
            <person name="Brambilla E."/>
            <person name="Klenk H.-P."/>
            <person name="Eisen J.A."/>
        </authorList>
    </citation>
    <scope>NUCLEOTIDE SEQUENCE [LARGE SCALE GENOMIC DNA]</scope>
    <source>
        <strain evidence="1 2">DSM 2985</strain>
    </source>
</reference>
<gene>
    <name evidence="1" type="ORF">TresaDRAFT_1424</name>
</gene>
<dbReference type="Gene3D" id="1.10.10.10">
    <property type="entry name" value="Winged helix-like DNA-binding domain superfamily/Winged helix DNA-binding domain"/>
    <property type="match status" value="1"/>
</dbReference>
<sequence length="247" mass="28328">MRIVFAGERMEVIEALSRKVCGSSDECLFYAFRLTESGGFAEGLERDIVEKRELILSVEVFVFDYRMFEFCDTFLYKRLGAIGQKSPVVFYNDPFAFSENRVSRWISKNNFRIGAFDYNKIIPFLVDLSSAVDSPELSMNIEIFQSLASIHSMMGSREERIIDDLKRSCSLPPSLAKLLSILCCSRNKCLSVDEISSRMNLSAGENGKRSVYSYISRLKRFSAKSKRFELVRTGKGRYKVFLHENIP</sequence>
<evidence type="ECO:0000313" key="2">
    <source>
        <dbReference type="Proteomes" id="UP000003571"/>
    </source>
</evidence>
<comment type="caution">
    <text evidence="1">The sequence shown here is derived from an EMBL/GenBank/DDBJ whole genome shotgun (WGS) entry which is preliminary data.</text>
</comment>
<dbReference type="AlphaFoldDB" id="H7EK01"/>